<sequence length="96" mass="9621">MDLGGASIAFGTFSQALALTGDADSSVTSDDFAFFGVVATAADIPGGTFSFTSVLEGFVIDNLSFGSGTAVPEPGTVALLGLGLAGLGYARRRRHS</sequence>
<accession>A0A5S4EH87</accession>
<evidence type="ECO:0000313" key="2">
    <source>
        <dbReference type="EMBL" id="TMQ74658.1"/>
    </source>
</evidence>
<proteinExistence type="predicted"/>
<name>A0A5S4EH87_9PROT</name>
<dbReference type="EMBL" id="SWAD01000169">
    <property type="protein sequence ID" value="TMQ74658.1"/>
    <property type="molecule type" value="Genomic_DNA"/>
</dbReference>
<dbReference type="InterPro" id="IPR013424">
    <property type="entry name" value="Ice-binding_C"/>
</dbReference>
<comment type="caution">
    <text evidence="2">The sequence shown here is derived from an EMBL/GenBank/DDBJ whole genome shotgun (WGS) entry which is preliminary data.</text>
</comment>
<gene>
    <name evidence="2" type="ORF">ACCUM_3680</name>
</gene>
<feature type="domain" description="Ice-binding protein C-terminal" evidence="1">
    <location>
        <begin position="70"/>
        <end position="94"/>
    </location>
</feature>
<evidence type="ECO:0000313" key="3">
    <source>
        <dbReference type="Proteomes" id="UP000306324"/>
    </source>
</evidence>
<organism evidence="2 3">
    <name type="scientific">Candidatus Accumulibacter phosphatis</name>
    <dbReference type="NCBI Taxonomy" id="327160"/>
    <lineage>
        <taxon>Bacteria</taxon>
        <taxon>Pseudomonadati</taxon>
        <taxon>Pseudomonadota</taxon>
        <taxon>Betaproteobacteria</taxon>
        <taxon>Candidatus Accumulibacter</taxon>
    </lineage>
</organism>
<dbReference type="Pfam" id="PF07589">
    <property type="entry name" value="PEP-CTERM"/>
    <property type="match status" value="1"/>
</dbReference>
<keyword evidence="3" id="KW-1185">Reference proteome</keyword>
<protein>
    <recommendedName>
        <fullName evidence="1">Ice-binding protein C-terminal domain-containing protein</fullName>
    </recommendedName>
</protein>
<reference evidence="2 3" key="1">
    <citation type="submission" date="2019-04" db="EMBL/GenBank/DDBJ databases">
        <title>A novel phosphate-accumulating bacterium identified in bioreactor for phosphate removal from wastewater.</title>
        <authorList>
            <person name="Kotlyarov R.Y."/>
            <person name="Beletsky A.V."/>
            <person name="Kallistova A.Y."/>
            <person name="Dorofeev A.G."/>
            <person name="Nikolaev Y.Y."/>
            <person name="Pimenov N.V."/>
            <person name="Ravin N.V."/>
            <person name="Mardanov A.V."/>
        </authorList>
    </citation>
    <scope>NUCLEOTIDE SEQUENCE [LARGE SCALE GENOMIC DNA]</scope>
    <source>
        <strain evidence="2 3">Bin19</strain>
    </source>
</reference>
<evidence type="ECO:0000259" key="1">
    <source>
        <dbReference type="Pfam" id="PF07589"/>
    </source>
</evidence>
<dbReference type="Proteomes" id="UP000306324">
    <property type="component" value="Unassembled WGS sequence"/>
</dbReference>
<dbReference type="AlphaFoldDB" id="A0A5S4EH87"/>
<dbReference type="NCBIfam" id="TIGR02595">
    <property type="entry name" value="PEP_CTERM"/>
    <property type="match status" value="1"/>
</dbReference>